<comment type="subunit">
    <text evidence="5">Part of the 50S ribosomal subunit; part of the 5S rRNA/L5/L18/L25 subcomplex. Contacts the 5S rRNA and the P site tRNA. Forms a bridge to the 30S subunit in the 70S ribosome.</text>
</comment>
<dbReference type="FunFam" id="3.30.1440.10:FF:000001">
    <property type="entry name" value="50S ribosomal protein L5"/>
    <property type="match status" value="1"/>
</dbReference>
<keyword evidence="5" id="KW-0694">RNA-binding</keyword>
<dbReference type="GO" id="GO:0006412">
    <property type="term" value="P:translation"/>
    <property type="evidence" value="ECO:0007669"/>
    <property type="project" value="UniProtKB-UniRule"/>
</dbReference>
<dbReference type="Gene3D" id="3.30.1440.10">
    <property type="match status" value="1"/>
</dbReference>
<dbReference type="KEGG" id="nja:NSJP_2350"/>
<dbReference type="GO" id="GO:0000049">
    <property type="term" value="F:tRNA binding"/>
    <property type="evidence" value="ECO:0007669"/>
    <property type="project" value="UniProtKB-UniRule"/>
</dbReference>
<evidence type="ECO:0000256" key="3">
    <source>
        <dbReference type="ARBA" id="ARBA00023274"/>
    </source>
</evidence>
<dbReference type="Pfam" id="PF00673">
    <property type="entry name" value="Ribosomal_L5_C"/>
    <property type="match status" value="1"/>
</dbReference>
<keyword evidence="5" id="KW-0699">rRNA-binding</keyword>
<dbReference type="InterPro" id="IPR031309">
    <property type="entry name" value="Ribosomal_uL5_C"/>
</dbReference>
<evidence type="ECO:0000313" key="9">
    <source>
        <dbReference type="EMBL" id="SLM48522.1"/>
    </source>
</evidence>
<evidence type="ECO:0000256" key="1">
    <source>
        <dbReference type="ARBA" id="ARBA00008553"/>
    </source>
</evidence>
<dbReference type="InterPro" id="IPR022803">
    <property type="entry name" value="Ribosomal_uL5_dom_sf"/>
</dbReference>
<dbReference type="InterPro" id="IPR020929">
    <property type="entry name" value="Ribosomal_uL5_CS"/>
</dbReference>
<evidence type="ECO:0000256" key="6">
    <source>
        <dbReference type="SAM" id="MobiDB-lite"/>
    </source>
</evidence>
<keyword evidence="3 5" id="KW-0687">Ribonucleoprotein</keyword>
<dbReference type="InterPro" id="IPR031310">
    <property type="entry name" value="Ribosomal_uL5_N"/>
</dbReference>
<protein>
    <recommendedName>
        <fullName evidence="4 5">Large ribosomal subunit protein uL5</fullName>
    </recommendedName>
</protein>
<keyword evidence="10" id="KW-1185">Reference proteome</keyword>
<dbReference type="STRING" id="1325564.NSJP_2350"/>
<evidence type="ECO:0000259" key="7">
    <source>
        <dbReference type="Pfam" id="PF00281"/>
    </source>
</evidence>
<gene>
    <name evidence="5 9" type="primary">rplE</name>
    <name evidence="9" type="ORF">NSJP_2350</name>
</gene>
<dbReference type="Pfam" id="PF00281">
    <property type="entry name" value="Ribosomal_L5"/>
    <property type="match status" value="1"/>
</dbReference>
<evidence type="ECO:0000256" key="4">
    <source>
        <dbReference type="ARBA" id="ARBA00035245"/>
    </source>
</evidence>
<dbReference type="SUPFAM" id="SSF55282">
    <property type="entry name" value="RL5-like"/>
    <property type="match status" value="1"/>
</dbReference>
<feature type="domain" description="Large ribosomal subunit protein uL5 C-terminal" evidence="8">
    <location>
        <begin position="124"/>
        <end position="217"/>
    </location>
</feature>
<dbReference type="EMBL" id="LT828648">
    <property type="protein sequence ID" value="SLM48522.1"/>
    <property type="molecule type" value="Genomic_DNA"/>
</dbReference>
<dbReference type="InterPro" id="IPR002132">
    <property type="entry name" value="Ribosomal_uL5"/>
</dbReference>
<accession>A0A1W1I685</accession>
<keyword evidence="5" id="KW-0820">tRNA-binding</keyword>
<comment type="similarity">
    <text evidence="1 5">Belongs to the universal ribosomal protein uL5 family.</text>
</comment>
<feature type="region of interest" description="Disordered" evidence="6">
    <location>
        <begin position="1"/>
        <end position="43"/>
    </location>
</feature>
<dbReference type="InterPro" id="IPR020930">
    <property type="entry name" value="Ribosomal_uL5_bac-type"/>
</dbReference>
<sequence>MADAKDPKKSKGAKPAGRASKKDGAPAPQALDDGSEESKFKPRLRDMYREQVIPALMKEFGYKNLMQVPKLERIVLNVGMSEATQNVKLLESAATELGMITGQKPVITKAKKAIAGFKLRQGMPIGTKVTLRNRRMYEFFDRLVTLALPRIRDFRGVSPKAFDGRGNYTLGLKEQLIFPEIKYDEVASIHGMDITIVTTARTNDEGKALLRQLGMPFRT</sequence>
<dbReference type="PANTHER" id="PTHR11994">
    <property type="entry name" value="60S RIBOSOMAL PROTEIN L11-RELATED"/>
    <property type="match status" value="1"/>
</dbReference>
<proteinExistence type="inferred from homology"/>
<dbReference type="AlphaFoldDB" id="A0A1W1I685"/>
<dbReference type="GO" id="GO:1990904">
    <property type="term" value="C:ribonucleoprotein complex"/>
    <property type="evidence" value="ECO:0007669"/>
    <property type="project" value="UniProtKB-KW"/>
</dbReference>
<dbReference type="GO" id="GO:0019843">
    <property type="term" value="F:rRNA binding"/>
    <property type="evidence" value="ECO:0007669"/>
    <property type="project" value="UniProtKB-UniRule"/>
</dbReference>
<dbReference type="Proteomes" id="UP000192042">
    <property type="component" value="Chromosome I"/>
</dbReference>
<comment type="function">
    <text evidence="5">This is 1 of the proteins that bind and probably mediate the attachment of the 5S RNA into the large ribosomal subunit, where it forms part of the central protuberance. In the 70S ribosome it contacts protein S13 of the 30S subunit (bridge B1b), connecting the 2 subunits; this bridge is implicated in subunit movement. Contacts the P site tRNA; the 5S rRNA and some of its associated proteins might help stabilize positioning of ribosome-bound tRNAs.</text>
</comment>
<evidence type="ECO:0000313" key="10">
    <source>
        <dbReference type="Proteomes" id="UP000192042"/>
    </source>
</evidence>
<dbReference type="HAMAP" id="MF_01333_B">
    <property type="entry name" value="Ribosomal_uL5_B"/>
    <property type="match status" value="1"/>
</dbReference>
<name>A0A1W1I685_9BACT</name>
<dbReference type="GO" id="GO:0005840">
    <property type="term" value="C:ribosome"/>
    <property type="evidence" value="ECO:0007669"/>
    <property type="project" value="UniProtKB-KW"/>
</dbReference>
<dbReference type="GO" id="GO:0003735">
    <property type="term" value="F:structural constituent of ribosome"/>
    <property type="evidence" value="ECO:0007669"/>
    <property type="project" value="InterPro"/>
</dbReference>
<evidence type="ECO:0000256" key="5">
    <source>
        <dbReference type="HAMAP-Rule" id="MF_01333"/>
    </source>
</evidence>
<evidence type="ECO:0000259" key="8">
    <source>
        <dbReference type="Pfam" id="PF00673"/>
    </source>
</evidence>
<dbReference type="RefSeq" id="WP_269457664.1">
    <property type="nucleotide sequence ID" value="NZ_LT828648.1"/>
</dbReference>
<organism evidence="9 10">
    <name type="scientific">Nitrospira japonica</name>
    <dbReference type="NCBI Taxonomy" id="1325564"/>
    <lineage>
        <taxon>Bacteria</taxon>
        <taxon>Pseudomonadati</taxon>
        <taxon>Nitrospirota</taxon>
        <taxon>Nitrospiria</taxon>
        <taxon>Nitrospirales</taxon>
        <taxon>Nitrospiraceae</taxon>
        <taxon>Nitrospira</taxon>
    </lineage>
</organism>
<keyword evidence="2 5" id="KW-0689">Ribosomal protein</keyword>
<dbReference type="PROSITE" id="PS00358">
    <property type="entry name" value="RIBOSOMAL_L5"/>
    <property type="match status" value="1"/>
</dbReference>
<feature type="domain" description="Large ribosomal subunit protein uL5 N-terminal" evidence="7">
    <location>
        <begin position="64"/>
        <end position="120"/>
    </location>
</feature>
<evidence type="ECO:0000256" key="2">
    <source>
        <dbReference type="ARBA" id="ARBA00022980"/>
    </source>
</evidence>
<dbReference type="NCBIfam" id="NF000585">
    <property type="entry name" value="PRK00010.1"/>
    <property type="match status" value="1"/>
</dbReference>
<reference evidence="9 10" key="1">
    <citation type="submission" date="2017-03" db="EMBL/GenBank/DDBJ databases">
        <authorList>
            <person name="Afonso C.L."/>
            <person name="Miller P.J."/>
            <person name="Scott M.A."/>
            <person name="Spackman E."/>
            <person name="Goraichik I."/>
            <person name="Dimitrov K.M."/>
            <person name="Suarez D.L."/>
            <person name="Swayne D.E."/>
        </authorList>
    </citation>
    <scope>NUCLEOTIDE SEQUENCE [LARGE SCALE GENOMIC DNA]</scope>
    <source>
        <strain evidence="9">Genome sequencing of Nitrospira japonica strain NJ11</strain>
    </source>
</reference>